<reference evidence="1 2" key="1">
    <citation type="journal article" date="2016" name="Nat. Commun.">
        <title>Thousands of microbial genomes shed light on interconnected biogeochemical processes in an aquifer system.</title>
        <authorList>
            <person name="Anantharaman K."/>
            <person name="Brown C.T."/>
            <person name="Hug L.A."/>
            <person name="Sharon I."/>
            <person name="Castelle C.J."/>
            <person name="Probst A.J."/>
            <person name="Thomas B.C."/>
            <person name="Singh A."/>
            <person name="Wilkins M.J."/>
            <person name="Karaoz U."/>
            <person name="Brodie E.L."/>
            <person name="Williams K.H."/>
            <person name="Hubbard S.S."/>
            <person name="Banfield J.F."/>
        </authorList>
    </citation>
    <scope>NUCLEOTIDE SEQUENCE [LARGE SCALE GENOMIC DNA]</scope>
</reference>
<protein>
    <submittedName>
        <fullName evidence="1">Uncharacterized protein</fullName>
    </submittedName>
</protein>
<sequence length="126" mass="14253">MLNVMDFQIELEDEILQGLKERRDEVEECIARSLRNYGFIEALAVALLKAQEIYNELGPKFSGVAFGTVFTMEKNPREAYLEVCLGYEDGLQKISIFCSKDTKSGHITFIASEPQKSSAGVIRRVR</sequence>
<gene>
    <name evidence="1" type="ORF">A3C95_00830</name>
</gene>
<name>A0A1F6E578_9BACT</name>
<organism evidence="1 2">
    <name type="scientific">Candidatus Kaiserbacteria bacterium RIFCSPHIGHO2_02_FULL_56_30</name>
    <dbReference type="NCBI Taxonomy" id="1798499"/>
    <lineage>
        <taxon>Bacteria</taxon>
        <taxon>Candidatus Kaiseribacteriota</taxon>
    </lineage>
</organism>
<dbReference type="EMBL" id="MFLM01000005">
    <property type="protein sequence ID" value="OGG68690.1"/>
    <property type="molecule type" value="Genomic_DNA"/>
</dbReference>
<dbReference type="Proteomes" id="UP000177107">
    <property type="component" value="Unassembled WGS sequence"/>
</dbReference>
<accession>A0A1F6E578</accession>
<evidence type="ECO:0000313" key="2">
    <source>
        <dbReference type="Proteomes" id="UP000177107"/>
    </source>
</evidence>
<dbReference type="STRING" id="1798499.A3C95_00830"/>
<dbReference type="AlphaFoldDB" id="A0A1F6E578"/>
<evidence type="ECO:0000313" key="1">
    <source>
        <dbReference type="EMBL" id="OGG68690.1"/>
    </source>
</evidence>
<comment type="caution">
    <text evidence="1">The sequence shown here is derived from an EMBL/GenBank/DDBJ whole genome shotgun (WGS) entry which is preliminary data.</text>
</comment>
<proteinExistence type="predicted"/>